<dbReference type="OrthoDB" id="3337916at2759"/>
<reference evidence="4 5" key="1">
    <citation type="journal article" date="2017" name="Mol. Ecol.">
        <title>Comparative and population genomic landscape of Phellinus noxius: A hypervariable fungus causing root rot in trees.</title>
        <authorList>
            <person name="Chung C.L."/>
            <person name="Lee T.J."/>
            <person name="Akiba M."/>
            <person name="Lee H.H."/>
            <person name="Kuo T.H."/>
            <person name="Liu D."/>
            <person name="Ke H.M."/>
            <person name="Yokoi T."/>
            <person name="Roa M.B."/>
            <person name="Lu M.J."/>
            <person name="Chang Y.Y."/>
            <person name="Ann P.J."/>
            <person name="Tsai J.N."/>
            <person name="Chen C.Y."/>
            <person name="Tzean S.S."/>
            <person name="Ota Y."/>
            <person name="Hattori T."/>
            <person name="Sahashi N."/>
            <person name="Liou R.F."/>
            <person name="Kikuchi T."/>
            <person name="Tsai I.J."/>
        </authorList>
    </citation>
    <scope>NUCLEOTIDE SEQUENCE [LARGE SCALE GENOMIC DNA]</scope>
    <source>
        <strain evidence="4 5">FFPRI411160</strain>
    </source>
</reference>
<proteinExistence type="predicted"/>
<evidence type="ECO:0000313" key="4">
    <source>
        <dbReference type="EMBL" id="PAV21600.1"/>
    </source>
</evidence>
<dbReference type="Gene3D" id="2.60.120.200">
    <property type="match status" value="1"/>
</dbReference>
<keyword evidence="4" id="KW-0456">Lyase</keyword>
<protein>
    <submittedName>
        <fullName evidence="4">Polysaccharide lyase family 14</fullName>
    </submittedName>
</protein>
<dbReference type="Proteomes" id="UP000217199">
    <property type="component" value="Unassembled WGS sequence"/>
</dbReference>
<feature type="compositionally biased region" description="Low complexity" evidence="1">
    <location>
        <begin position="383"/>
        <end position="398"/>
    </location>
</feature>
<evidence type="ECO:0000259" key="3">
    <source>
        <dbReference type="Pfam" id="PF21294"/>
    </source>
</evidence>
<name>A0A286UPV4_9AGAM</name>
<dbReference type="PANTHER" id="PTHR40124">
    <property type="match status" value="1"/>
</dbReference>
<feature type="signal peptide" evidence="2">
    <location>
        <begin position="1"/>
        <end position="19"/>
    </location>
</feature>
<feature type="compositionally biased region" description="Low complexity" evidence="1">
    <location>
        <begin position="324"/>
        <end position="369"/>
    </location>
</feature>
<gene>
    <name evidence="4" type="ORF">PNOK_0155700</name>
</gene>
<accession>A0A286UPV4</accession>
<feature type="region of interest" description="Disordered" evidence="1">
    <location>
        <begin position="324"/>
        <end position="416"/>
    </location>
</feature>
<dbReference type="AlphaFoldDB" id="A0A286UPV4"/>
<feature type="chain" id="PRO_5013850636" evidence="2">
    <location>
        <begin position="20"/>
        <end position="416"/>
    </location>
</feature>
<evidence type="ECO:0000256" key="1">
    <source>
        <dbReference type="SAM" id="MobiDB-lite"/>
    </source>
</evidence>
<evidence type="ECO:0000313" key="5">
    <source>
        <dbReference type="Proteomes" id="UP000217199"/>
    </source>
</evidence>
<dbReference type="Pfam" id="PF21294">
    <property type="entry name" value="Polysacc_lyase_14"/>
    <property type="match status" value="1"/>
</dbReference>
<sequence>MYSLSLLLTLSSLAVPVFSRISHSHLSSAHRRAAAAAHAKRDLGSNLFPDTFSYSSGFTTAEGISIDGVSNVDLSDSALNVIKVQSGMSHNVVTKEGKTAWQADYPKGSWNPSNTPLGGFGFYLGGSDEFYNAIMNGADEVILGYSIFFEDGFEFNKGGKLPGVFGGEDDEAFGCSGGRQSGRTACFDGRYMWRKNGAGELYTYIPLSDSNSVAQLAVSGTIANNDYGYSVGRGLFTWPTGEWVTVVQRVKLNTVGQSNGEIKVWVNGEEKIDLTGISLRDSDSSTIQGMQFQTFFGGSTSDWASPKDQSAWFADVSGAVISSSSSGNSASSSTSSSASASSTKTTSSSKETSFTKTANSTTFSATATSEVPGQSLAVNLPASSTITSEDTSSTSNETQCRRRRRRRSVVSENTSF</sequence>
<keyword evidence="2" id="KW-0732">Signal</keyword>
<dbReference type="InterPro" id="IPR048958">
    <property type="entry name" value="Polysacc_lyase_14"/>
</dbReference>
<comment type="caution">
    <text evidence="4">The sequence shown here is derived from an EMBL/GenBank/DDBJ whole genome shotgun (WGS) entry which is preliminary data.</text>
</comment>
<dbReference type="GO" id="GO:0016829">
    <property type="term" value="F:lyase activity"/>
    <property type="evidence" value="ECO:0007669"/>
    <property type="project" value="UniProtKB-KW"/>
</dbReference>
<feature type="domain" description="Polysaccharide lyase 14" evidence="3">
    <location>
        <begin position="95"/>
        <end position="316"/>
    </location>
</feature>
<dbReference type="InParanoid" id="A0A286UPV4"/>
<evidence type="ECO:0000256" key="2">
    <source>
        <dbReference type="SAM" id="SignalP"/>
    </source>
</evidence>
<organism evidence="4 5">
    <name type="scientific">Pyrrhoderma noxium</name>
    <dbReference type="NCBI Taxonomy" id="2282107"/>
    <lineage>
        <taxon>Eukaryota</taxon>
        <taxon>Fungi</taxon>
        <taxon>Dikarya</taxon>
        <taxon>Basidiomycota</taxon>
        <taxon>Agaricomycotina</taxon>
        <taxon>Agaricomycetes</taxon>
        <taxon>Hymenochaetales</taxon>
        <taxon>Hymenochaetaceae</taxon>
        <taxon>Pyrrhoderma</taxon>
    </lineage>
</organism>
<keyword evidence="5" id="KW-1185">Reference proteome</keyword>
<dbReference type="PANTHER" id="PTHR40124:SF1">
    <property type="entry name" value="DISAGGREGATASE RELATED REPEAT PROTEIN"/>
    <property type="match status" value="1"/>
</dbReference>
<dbReference type="EMBL" id="NBII01000002">
    <property type="protein sequence ID" value="PAV21600.1"/>
    <property type="molecule type" value="Genomic_DNA"/>
</dbReference>